<evidence type="ECO:0000259" key="1">
    <source>
        <dbReference type="Pfam" id="PF00583"/>
    </source>
</evidence>
<protein>
    <recommendedName>
        <fullName evidence="1">N-acetyltransferase domain-containing protein</fullName>
    </recommendedName>
</protein>
<dbReference type="GO" id="GO:0016747">
    <property type="term" value="F:acyltransferase activity, transferring groups other than amino-acyl groups"/>
    <property type="evidence" value="ECO:0007669"/>
    <property type="project" value="InterPro"/>
</dbReference>
<feature type="domain" description="N-acetyltransferase" evidence="1">
    <location>
        <begin position="96"/>
        <end position="184"/>
    </location>
</feature>
<dbReference type="InterPro" id="IPR000182">
    <property type="entry name" value="GNAT_dom"/>
</dbReference>
<dbReference type="EMBL" id="MVOG01000027">
    <property type="protein sequence ID" value="PAU68665.1"/>
    <property type="molecule type" value="Genomic_DNA"/>
</dbReference>
<reference evidence="2 3" key="1">
    <citation type="journal article" date="2017" name="ISME J.">
        <title>Unveiling bifidobacterial biogeography across the mammalian branch of the tree of life.</title>
        <authorList>
            <person name="Milani C."/>
            <person name="Mangifesta M."/>
            <person name="Mancabelli L."/>
            <person name="Lugli G.A."/>
            <person name="James K."/>
            <person name="Duranti S."/>
            <person name="Turroni F."/>
            <person name="Ferrario C."/>
            <person name="Ossiprandi M.C."/>
            <person name="van Sinderen D."/>
            <person name="Ventura M."/>
        </authorList>
    </citation>
    <scope>NUCLEOTIDE SEQUENCE [LARGE SCALE GENOMIC DNA]</scope>
    <source>
        <strain evidence="2 3">70</strain>
    </source>
</reference>
<sequence length="204" mass="23931">MSADSDYRWLNVSPDYYPELKRFECAQPVSAEAYQAAFKRYVDQDDEVGFVSLFESENGCIYWRYALEVQRFIQDVNYDLDFRYQWADICVERIRDAHQVGSIYGFVCFALDLAENDFDEDRGFIAYIARSNAVSRCGVGKVLLNHACQKIQRQCEDRPNPLSIMARIHPENTPSENMFARHGFEDLGTDPDATRYHRWVWFKD</sequence>
<dbReference type="Proteomes" id="UP000217986">
    <property type="component" value="Unassembled WGS sequence"/>
</dbReference>
<dbReference type="Pfam" id="PF00583">
    <property type="entry name" value="Acetyltransf_1"/>
    <property type="match status" value="1"/>
</dbReference>
<gene>
    <name evidence="2" type="ORF">B1400_1283</name>
</gene>
<evidence type="ECO:0000313" key="2">
    <source>
        <dbReference type="EMBL" id="PAU68665.1"/>
    </source>
</evidence>
<proteinExistence type="predicted"/>
<accession>A0A2A2EIA9</accession>
<comment type="caution">
    <text evidence="2">The sequence shown here is derived from an EMBL/GenBank/DDBJ whole genome shotgun (WGS) entry which is preliminary data.</text>
</comment>
<dbReference type="AlphaFoldDB" id="A0A2A2EIA9"/>
<name>A0A2A2EIA9_9BIFI</name>
<keyword evidence="3" id="KW-1185">Reference proteome</keyword>
<dbReference type="Gene3D" id="3.40.630.30">
    <property type="match status" value="1"/>
</dbReference>
<organism evidence="2 3">
    <name type="scientific">Bifidobacterium italicum</name>
    <dbReference type="NCBI Taxonomy" id="1960968"/>
    <lineage>
        <taxon>Bacteria</taxon>
        <taxon>Bacillati</taxon>
        <taxon>Actinomycetota</taxon>
        <taxon>Actinomycetes</taxon>
        <taxon>Bifidobacteriales</taxon>
        <taxon>Bifidobacteriaceae</taxon>
        <taxon>Bifidobacterium</taxon>
    </lineage>
</organism>
<dbReference type="SUPFAM" id="SSF55729">
    <property type="entry name" value="Acyl-CoA N-acyltransferases (Nat)"/>
    <property type="match status" value="1"/>
</dbReference>
<dbReference type="InterPro" id="IPR016181">
    <property type="entry name" value="Acyl_CoA_acyltransferase"/>
</dbReference>
<evidence type="ECO:0000313" key="3">
    <source>
        <dbReference type="Proteomes" id="UP000217986"/>
    </source>
</evidence>
<dbReference type="RefSeq" id="WP_095613617.1">
    <property type="nucleotide sequence ID" value="NZ_MVOG01000027.1"/>
</dbReference>